<evidence type="ECO:0000313" key="3">
    <source>
        <dbReference type="EMBL" id="MBF6225273.1"/>
    </source>
</evidence>
<accession>A0ABS0C6Z4</accession>
<keyword evidence="2" id="KW-0732">Signal</keyword>
<feature type="chain" id="PRO_5046308124" description="Pili structural subunit" evidence="2">
    <location>
        <begin position="30"/>
        <end position="101"/>
    </location>
</feature>
<gene>
    <name evidence="3" type="ORF">IU470_09140</name>
</gene>
<dbReference type="EMBL" id="JADLRE010000005">
    <property type="protein sequence ID" value="MBF6225273.1"/>
    <property type="molecule type" value="Genomic_DNA"/>
</dbReference>
<feature type="signal peptide" evidence="2">
    <location>
        <begin position="1"/>
        <end position="29"/>
    </location>
</feature>
<protein>
    <recommendedName>
        <fullName evidence="5">Pili structural subunit</fullName>
    </recommendedName>
</protein>
<name>A0ABS0C6Z4_9NOCA</name>
<dbReference type="Proteomes" id="UP000807309">
    <property type="component" value="Unassembled WGS sequence"/>
</dbReference>
<proteinExistence type="predicted"/>
<reference evidence="3 4" key="1">
    <citation type="submission" date="2020-10" db="EMBL/GenBank/DDBJ databases">
        <title>Identification of Nocardia species via Next-generation sequencing and recognition of intraspecies genetic diversity.</title>
        <authorList>
            <person name="Li P."/>
            <person name="Li P."/>
            <person name="Lu B."/>
        </authorList>
    </citation>
    <scope>NUCLEOTIDE SEQUENCE [LARGE SCALE GENOMIC DNA]</scope>
    <source>
        <strain evidence="3 4">N-11</strain>
    </source>
</reference>
<organism evidence="3 4">
    <name type="scientific">Nocardia abscessus</name>
    <dbReference type="NCBI Taxonomy" id="120957"/>
    <lineage>
        <taxon>Bacteria</taxon>
        <taxon>Bacillati</taxon>
        <taxon>Actinomycetota</taxon>
        <taxon>Actinomycetes</taxon>
        <taxon>Mycobacteriales</taxon>
        <taxon>Nocardiaceae</taxon>
        <taxon>Nocardia</taxon>
    </lineage>
</organism>
<evidence type="ECO:0000256" key="1">
    <source>
        <dbReference type="SAM" id="MobiDB-lite"/>
    </source>
</evidence>
<feature type="region of interest" description="Disordered" evidence="1">
    <location>
        <begin position="82"/>
        <end position="101"/>
    </location>
</feature>
<sequence length="101" mass="10599">MFSTISARRTLARVAVAGAIAAIPLTALAMPASATPSTPGVTQAWYDPYYNRCDFGPFQNWSCNNNPLFGWGYNDGPPYGRGPGGPGYGQQGFGPGMFGSS</sequence>
<comment type="caution">
    <text evidence="3">The sequence shown here is derived from an EMBL/GenBank/DDBJ whole genome shotgun (WGS) entry which is preliminary data.</text>
</comment>
<evidence type="ECO:0008006" key="5">
    <source>
        <dbReference type="Google" id="ProtNLM"/>
    </source>
</evidence>
<evidence type="ECO:0000256" key="2">
    <source>
        <dbReference type="SAM" id="SignalP"/>
    </source>
</evidence>
<dbReference type="RefSeq" id="WP_195032551.1">
    <property type="nucleotide sequence ID" value="NZ_JADLRE010000005.1"/>
</dbReference>
<evidence type="ECO:0000313" key="4">
    <source>
        <dbReference type="Proteomes" id="UP000807309"/>
    </source>
</evidence>
<keyword evidence="4" id="KW-1185">Reference proteome</keyword>